<dbReference type="InterPro" id="IPR006530">
    <property type="entry name" value="YD"/>
</dbReference>
<evidence type="ECO:0000313" key="2">
    <source>
        <dbReference type="EMBL" id="MDK2127083.1"/>
    </source>
</evidence>
<name>A0ABT7E431_9NEIS</name>
<protein>
    <recommendedName>
        <fullName evidence="4">RHS repeat protein</fullName>
    </recommendedName>
</protein>
<dbReference type="Proteomes" id="UP001172778">
    <property type="component" value="Unassembled WGS sequence"/>
</dbReference>
<dbReference type="InterPro" id="IPR050708">
    <property type="entry name" value="T6SS_VgrG/RHS"/>
</dbReference>
<evidence type="ECO:0008006" key="4">
    <source>
        <dbReference type="Google" id="ProtNLM"/>
    </source>
</evidence>
<keyword evidence="3" id="KW-1185">Reference proteome</keyword>
<feature type="non-terminal residue" evidence="2">
    <location>
        <position position="1"/>
    </location>
</feature>
<dbReference type="PANTHER" id="PTHR32305:SF15">
    <property type="entry name" value="PROTEIN RHSA-RELATED"/>
    <property type="match status" value="1"/>
</dbReference>
<accession>A0ABT7E431</accession>
<reference evidence="2" key="1">
    <citation type="submission" date="2023-03" db="EMBL/GenBank/DDBJ databases">
        <title>Chitinimonas shenzhenensis gen. nov., sp. nov., a novel member of family Burkholderiaceae isolated from activated sludge collected in Shen Zhen, China.</title>
        <authorList>
            <person name="Wang X."/>
        </authorList>
    </citation>
    <scope>NUCLEOTIDE SEQUENCE</scope>
    <source>
        <strain evidence="2">DQS-5</strain>
    </source>
</reference>
<gene>
    <name evidence="2" type="ORF">PZA18_23880</name>
</gene>
<dbReference type="RefSeq" id="WP_308447457.1">
    <property type="nucleotide sequence ID" value="NZ_JARRAF010000121.1"/>
</dbReference>
<dbReference type="Pfam" id="PF05593">
    <property type="entry name" value="RHS_repeat"/>
    <property type="match status" value="1"/>
</dbReference>
<dbReference type="PANTHER" id="PTHR32305">
    <property type="match status" value="1"/>
</dbReference>
<feature type="region of interest" description="Disordered" evidence="1">
    <location>
        <begin position="378"/>
        <end position="401"/>
    </location>
</feature>
<proteinExistence type="predicted"/>
<evidence type="ECO:0000256" key="1">
    <source>
        <dbReference type="SAM" id="MobiDB-lite"/>
    </source>
</evidence>
<comment type="caution">
    <text evidence="2">The sequence shown here is derived from an EMBL/GenBank/DDBJ whole genome shotgun (WGS) entry which is preliminary data.</text>
</comment>
<sequence>SQTDASGGVTAYQYNHAGRLVGQTSSYGQQLEYTYYDNGYTRSLIDRKENTLTTYGYDAAGNRTYEDYRNLQANGEVAPNPYQSAHITYDSLNRMVKFHDNTADIDYAYDAMGNTRMVYQVYKNAVDNKDSTYRYWYRYDNFNRVVVSQGDLQNGNIVAGERGVALTYNYLNQRTQAAYGGKTDAGYGQQAHTENYGYSLEGYLTRVTSGGAVVSERKVDSAGRTWKTTDTWIDPQGNANPSITYNLYGADNQINERYVKNEPTGPDQYHSSSRTVYARMYDGTLLGEHTEYSATSKQPARKEIHTYQYQWRDSTLKQQIDVAVVEQNGVERLTTGLSQFEYDVNGHLQKVTDQAQNRTLLYRTNAQGLIMRREEMLDKAKPGSTGSTGTAGSTGGTGSAPAVWSTDYRLTRYYYLNGQRIGDVSNQG</sequence>
<dbReference type="InterPro" id="IPR031325">
    <property type="entry name" value="RHS_repeat"/>
</dbReference>
<feature type="non-terminal residue" evidence="2">
    <location>
        <position position="428"/>
    </location>
</feature>
<dbReference type="EMBL" id="JARRAF010000121">
    <property type="protein sequence ID" value="MDK2127083.1"/>
    <property type="molecule type" value="Genomic_DNA"/>
</dbReference>
<organism evidence="2 3">
    <name type="scientific">Parachitinimonas caeni</name>
    <dbReference type="NCBI Taxonomy" id="3031301"/>
    <lineage>
        <taxon>Bacteria</taxon>
        <taxon>Pseudomonadati</taxon>
        <taxon>Pseudomonadota</taxon>
        <taxon>Betaproteobacteria</taxon>
        <taxon>Neisseriales</taxon>
        <taxon>Chitinibacteraceae</taxon>
        <taxon>Parachitinimonas</taxon>
    </lineage>
</organism>
<evidence type="ECO:0000313" key="3">
    <source>
        <dbReference type="Proteomes" id="UP001172778"/>
    </source>
</evidence>
<dbReference type="NCBIfam" id="TIGR01643">
    <property type="entry name" value="YD_repeat_2x"/>
    <property type="match status" value="1"/>
</dbReference>
<dbReference type="Gene3D" id="2.180.10.10">
    <property type="entry name" value="RHS repeat-associated core"/>
    <property type="match status" value="1"/>
</dbReference>